<dbReference type="KEGG" id="bco:Bcell_2747"/>
<accession>E6TVI5</accession>
<name>E6TVI5_EVAC2</name>
<keyword evidence="2" id="KW-1185">Reference proteome</keyword>
<protein>
    <submittedName>
        <fullName evidence="1">Uncharacterized protein</fullName>
    </submittedName>
</protein>
<gene>
    <name evidence="1" type="ordered locus">Bcell_2747</name>
</gene>
<sequence length="77" mass="8564">MALEYTQVQRIAKQGELVQCKETGDIWSVALTFDNGALIVGDTYDVAGDYDGITMAPHSYWVLKKIDRGTRNINIGK</sequence>
<dbReference type="Proteomes" id="UP000001401">
    <property type="component" value="Chromosome"/>
</dbReference>
<evidence type="ECO:0000313" key="1">
    <source>
        <dbReference type="EMBL" id="ADU31002.1"/>
    </source>
</evidence>
<dbReference type="HOGENOM" id="CLU_2630682_0_0_9"/>
<dbReference type="AlphaFoldDB" id="E6TVI5"/>
<proteinExistence type="predicted"/>
<evidence type="ECO:0000313" key="2">
    <source>
        <dbReference type="Proteomes" id="UP000001401"/>
    </source>
</evidence>
<dbReference type="EMBL" id="CP002394">
    <property type="protein sequence ID" value="ADU31002.1"/>
    <property type="molecule type" value="Genomic_DNA"/>
</dbReference>
<dbReference type="STRING" id="649639.Bcell_2747"/>
<organism evidence="1 2">
    <name type="scientific">Evansella cellulosilytica (strain ATCC 21833 / DSM 2522 / FERM P-1141 / JCM 9156 / N-4)</name>
    <name type="common">Bacillus cellulosilyticus</name>
    <dbReference type="NCBI Taxonomy" id="649639"/>
    <lineage>
        <taxon>Bacteria</taxon>
        <taxon>Bacillati</taxon>
        <taxon>Bacillota</taxon>
        <taxon>Bacilli</taxon>
        <taxon>Bacillales</taxon>
        <taxon>Bacillaceae</taxon>
        <taxon>Evansella</taxon>
    </lineage>
</organism>
<dbReference type="RefSeq" id="WP_013489335.1">
    <property type="nucleotide sequence ID" value="NC_014829.1"/>
</dbReference>
<reference evidence="1" key="1">
    <citation type="submission" date="2010-12" db="EMBL/GenBank/DDBJ databases">
        <title>Complete sequence of Bacillus cellulosilyticus DSM 2522.</title>
        <authorList>
            <consortium name="US DOE Joint Genome Institute"/>
            <person name="Lucas S."/>
            <person name="Copeland A."/>
            <person name="Lapidus A."/>
            <person name="Cheng J.-F."/>
            <person name="Bruce D."/>
            <person name="Goodwin L."/>
            <person name="Pitluck S."/>
            <person name="Chertkov O."/>
            <person name="Detter J.C."/>
            <person name="Han C."/>
            <person name="Tapia R."/>
            <person name="Land M."/>
            <person name="Hauser L."/>
            <person name="Jeffries C."/>
            <person name="Kyrpides N."/>
            <person name="Ivanova N."/>
            <person name="Mikhailova N."/>
            <person name="Brumm P."/>
            <person name="Mead D."/>
            <person name="Woyke T."/>
        </authorList>
    </citation>
    <scope>NUCLEOTIDE SEQUENCE [LARGE SCALE GENOMIC DNA]</scope>
    <source>
        <strain evidence="1">DSM 2522</strain>
    </source>
</reference>